<dbReference type="InterPro" id="IPR011707">
    <property type="entry name" value="Cu-oxidase-like_N"/>
</dbReference>
<dbReference type="InterPro" id="IPR050633">
    <property type="entry name" value="Neuropilin_MCO_CoagFactor"/>
</dbReference>
<feature type="domain" description="Plastocyanin-like" evidence="7">
    <location>
        <begin position="785"/>
        <end position="865"/>
    </location>
</feature>
<evidence type="ECO:0000256" key="6">
    <source>
        <dbReference type="SAM" id="MobiDB-lite"/>
    </source>
</evidence>
<sequence>MGPGPPMPGVPPRYRKAVFVEYRDASFTQPKPKPAWMGLLGPTIRAEVYDTVVIVFKNLASRPYNLHAVGVSYWKASEGAGYEDETSQPEKEGDRVDPGKTHTYIWKIQQNQGPTDGDSPCLTHSYSSNTDSVKDINSGLIGALLVDGNNDVQQEFVMLFAVFDEGNNYPLGRGMDTVLTPQCFPSLLAGLTLCLKKQVHWHVIGLGTGPEVHSIFFEGHTFLVRSHRVSSLEISPATYLTAQTMPGTETYHVIQVRSFAKESPVTWTYYIAAEEMDWDYAPMKPVSLDSLFLEAGPQRIGSKYKKVLFVEYEDATFKKRKVSDQLDKGILGPVIKGEVGDEFKIVFRNLASRPYNIYPHGLTSIRPYHTMKASQDKDLKDIPIPPGQSFTYSWRVTTEDGPTKADPRCLTRFYYSSINPVRDTASGLIGPLLICFKKSMDQRGNQIMSDKTRLVLFSVFDENRSWYLEENIRRFCTDAAHVDTQDPQFYASNMMHTINGFVFDNLQPKLCLHEVVYWYVLSVGAQTDFLSIFFSGNTFKRNMVFEDVLTLFPFSGETVFMKQAMEDFDIYGEENHDPRSFQGEIRQYFIAAVEVMWEYENQRPHRDPRSSRRKPFQQYRKVVFREYMDDSFTQPLMRGELDEHLGILGPYIRAEVEDVIMVTFKNLASRPFSFHSTLQSYKETQGATQGGEVVQPGELWKYTWEVLPQVAPTTQEFDCKAWAYFSSVDLEKDLHSGLIGPLIICHRGVLSSVFRRQLSVQEFALLFTIFDETKSWYFQENMDRNCRSPCRIQQDNPDFKRNHSFHAINGYVSDTLPGLVMAQQQRVRWHLLNMGSTEDIHSVHFHGQLFSVRTSQEYRMGVYNLYPGEMQHGRWAYPSCRGFVSMPIRNGVFWVFTLKESHEFSFCHPTQPSREHRVRDTVGAKAGRPALFACKYLLPELLFSKTEGPWASCKMHLAHAGACLCCREGTVPRCLSTCQEVN</sequence>
<dbReference type="Ensembl" id="ENSSOCT00000020297.1">
    <property type="protein sequence ID" value="ENSSOCP00000019794.1"/>
    <property type="gene ID" value="ENSSOCG00000013555.1"/>
</dbReference>
<accession>A0A8D0FRQ9</accession>
<dbReference type="FunFam" id="2.60.40.420:FF:000028">
    <property type="entry name" value="Ceruloplasmin"/>
    <property type="match status" value="1"/>
</dbReference>
<keyword evidence="10" id="KW-1185">Reference proteome</keyword>
<dbReference type="InterPro" id="IPR008972">
    <property type="entry name" value="Cupredoxin"/>
</dbReference>
<keyword evidence="4" id="KW-0325">Glycoprotein</keyword>
<keyword evidence="3 5" id="KW-1015">Disulfide bond</keyword>
<evidence type="ECO:0000256" key="2">
    <source>
        <dbReference type="ARBA" id="ARBA00022737"/>
    </source>
</evidence>
<evidence type="ECO:0000256" key="5">
    <source>
        <dbReference type="PIRSR" id="PIRSR000354-1"/>
    </source>
</evidence>
<dbReference type="GO" id="GO:0005507">
    <property type="term" value="F:copper ion binding"/>
    <property type="evidence" value="ECO:0007669"/>
    <property type="project" value="InterPro"/>
</dbReference>
<dbReference type="AlphaFoldDB" id="A0A8D0FRQ9"/>
<feature type="domain" description="Plastocyanin-like" evidence="8">
    <location>
        <begin position="39"/>
        <end position="148"/>
    </location>
</feature>
<evidence type="ECO:0000256" key="1">
    <source>
        <dbReference type="ARBA" id="ARBA00010609"/>
    </source>
</evidence>
<evidence type="ECO:0000256" key="4">
    <source>
        <dbReference type="ARBA" id="ARBA00023180"/>
    </source>
</evidence>
<comment type="similarity">
    <text evidence="1">Belongs to the multicopper oxidase family.</text>
</comment>
<protein>
    <submittedName>
        <fullName evidence="9">Coagulation factor VIII</fullName>
    </submittedName>
</protein>
<dbReference type="PANTHER" id="PTHR46806">
    <property type="entry name" value="F5/8 TYPE C DOMAIN-CONTAINING PROTEIN"/>
    <property type="match status" value="1"/>
</dbReference>
<dbReference type="Pfam" id="PF07732">
    <property type="entry name" value="Cu-oxidase_3"/>
    <property type="match status" value="2"/>
</dbReference>
<dbReference type="GO" id="GO:0016491">
    <property type="term" value="F:oxidoreductase activity"/>
    <property type="evidence" value="ECO:0007669"/>
    <property type="project" value="InterPro"/>
</dbReference>
<dbReference type="SUPFAM" id="SSF49503">
    <property type="entry name" value="Cupredoxins"/>
    <property type="match status" value="6"/>
</dbReference>
<reference evidence="9" key="1">
    <citation type="submission" date="2025-08" db="UniProtKB">
        <authorList>
            <consortium name="Ensembl"/>
        </authorList>
    </citation>
    <scope>IDENTIFICATION</scope>
</reference>
<dbReference type="GO" id="GO:0038023">
    <property type="term" value="F:signaling receptor activity"/>
    <property type="evidence" value="ECO:0007669"/>
    <property type="project" value="TreeGrafter"/>
</dbReference>
<evidence type="ECO:0000313" key="10">
    <source>
        <dbReference type="Proteomes" id="UP000694551"/>
    </source>
</evidence>
<keyword evidence="2" id="KW-0677">Repeat</keyword>
<evidence type="ECO:0000259" key="7">
    <source>
        <dbReference type="Pfam" id="PF07731"/>
    </source>
</evidence>
<feature type="disulfide bond" evidence="5">
    <location>
        <begin position="409"/>
        <end position="435"/>
    </location>
</feature>
<dbReference type="Proteomes" id="UP000694551">
    <property type="component" value="Unplaced"/>
</dbReference>
<dbReference type="Pfam" id="PF07731">
    <property type="entry name" value="Cu-oxidase_2"/>
    <property type="match status" value="1"/>
</dbReference>
<dbReference type="InterPro" id="IPR011706">
    <property type="entry name" value="Cu-oxidase_C"/>
</dbReference>
<dbReference type="InterPro" id="IPR024715">
    <property type="entry name" value="Factor_5/8-like"/>
</dbReference>
<reference evidence="9" key="2">
    <citation type="submission" date="2025-09" db="UniProtKB">
        <authorList>
            <consortium name="Ensembl"/>
        </authorList>
    </citation>
    <scope>IDENTIFICATION</scope>
</reference>
<dbReference type="PIRSF" id="PIRSF000354">
    <property type="entry name" value="Factors_V_VIII"/>
    <property type="match status" value="1"/>
</dbReference>
<feature type="domain" description="Plastocyanin-like" evidence="8">
    <location>
        <begin position="326"/>
        <end position="434"/>
    </location>
</feature>
<name>A0A8D0FRQ9_STROC</name>
<dbReference type="PANTHER" id="PTHR46806:SF7">
    <property type="entry name" value="COAGULATION FACTOR VIII"/>
    <property type="match status" value="1"/>
</dbReference>
<organism evidence="9 10">
    <name type="scientific">Strix occidentalis caurina</name>
    <name type="common">northern spotted owl</name>
    <dbReference type="NCBI Taxonomy" id="311401"/>
    <lineage>
        <taxon>Eukaryota</taxon>
        <taxon>Metazoa</taxon>
        <taxon>Chordata</taxon>
        <taxon>Craniata</taxon>
        <taxon>Vertebrata</taxon>
        <taxon>Euteleostomi</taxon>
        <taxon>Archelosauria</taxon>
        <taxon>Archosauria</taxon>
        <taxon>Dinosauria</taxon>
        <taxon>Saurischia</taxon>
        <taxon>Theropoda</taxon>
        <taxon>Coelurosauria</taxon>
        <taxon>Aves</taxon>
        <taxon>Neognathae</taxon>
        <taxon>Neoaves</taxon>
        <taxon>Telluraves</taxon>
        <taxon>Strigiformes</taxon>
        <taxon>Strigidae</taxon>
        <taxon>Strix</taxon>
    </lineage>
</organism>
<feature type="compositionally biased region" description="Basic and acidic residues" evidence="6">
    <location>
        <begin position="88"/>
        <end position="99"/>
    </location>
</feature>
<feature type="region of interest" description="Disordered" evidence="6">
    <location>
        <begin position="79"/>
        <end position="99"/>
    </location>
</feature>
<evidence type="ECO:0000256" key="3">
    <source>
        <dbReference type="ARBA" id="ARBA00023157"/>
    </source>
</evidence>
<evidence type="ECO:0000313" key="9">
    <source>
        <dbReference type="Ensembl" id="ENSSOCP00000019794.1"/>
    </source>
</evidence>
<proteinExistence type="inferred from homology"/>
<dbReference type="GO" id="GO:0005886">
    <property type="term" value="C:plasma membrane"/>
    <property type="evidence" value="ECO:0007669"/>
    <property type="project" value="TreeGrafter"/>
</dbReference>
<dbReference type="Gene3D" id="2.60.40.420">
    <property type="entry name" value="Cupredoxins - blue copper proteins"/>
    <property type="match status" value="5"/>
</dbReference>
<evidence type="ECO:0000259" key="8">
    <source>
        <dbReference type="Pfam" id="PF07732"/>
    </source>
</evidence>